<feature type="compositionally biased region" description="Low complexity" evidence="2">
    <location>
        <begin position="200"/>
        <end position="213"/>
    </location>
</feature>
<feature type="region of interest" description="Disordered" evidence="2">
    <location>
        <begin position="190"/>
        <end position="213"/>
    </location>
</feature>
<organism evidence="5 6">
    <name type="scientific">Aedes aegypti</name>
    <name type="common">Yellowfever mosquito</name>
    <name type="synonym">Culex aegypti</name>
    <dbReference type="NCBI Taxonomy" id="7159"/>
    <lineage>
        <taxon>Eukaryota</taxon>
        <taxon>Metazoa</taxon>
        <taxon>Ecdysozoa</taxon>
        <taxon>Arthropoda</taxon>
        <taxon>Hexapoda</taxon>
        <taxon>Insecta</taxon>
        <taxon>Pterygota</taxon>
        <taxon>Neoptera</taxon>
        <taxon>Endopterygota</taxon>
        <taxon>Diptera</taxon>
        <taxon>Nematocera</taxon>
        <taxon>Culicoidea</taxon>
        <taxon>Culicidae</taxon>
        <taxon>Culicinae</taxon>
        <taxon>Aedini</taxon>
        <taxon>Aedes</taxon>
        <taxon>Stegomyia</taxon>
    </lineage>
</organism>
<dbReference type="OrthoDB" id="8915289at2759"/>
<dbReference type="PANTHER" id="PTHR21261">
    <property type="entry name" value="BEAT PROTEIN"/>
    <property type="match status" value="1"/>
</dbReference>
<dbReference type="Pfam" id="PF08205">
    <property type="entry name" value="C2-set_2"/>
    <property type="match status" value="1"/>
</dbReference>
<protein>
    <recommendedName>
        <fullName evidence="4">Ig-like domain-containing protein</fullName>
    </recommendedName>
</protein>
<feature type="signal peptide" evidence="3">
    <location>
        <begin position="1"/>
        <end position="18"/>
    </location>
</feature>
<dbReference type="InterPro" id="IPR007110">
    <property type="entry name" value="Ig-like_dom"/>
</dbReference>
<sequence length="522" mass="58218">MDKIWITFLLLLIAIINAQTNGQSVVNVQLSVKKYVERGSEVALYCENDAAPDILYKVTFLKSGNKIFEYIKGRSPPYRNFSIAGAEIDWKKVNPSTLTLKNVDYEASGSYYCEVSTDTPIFTKASNDEPMHVMLPQKGPPSIEFAKKQLYYGDMLVANCTTSRAKPAPHITWLINGKQVEDKYVRQLHHTPKGGHRSKQQLQQPPSQQLDKQQLTMPSLVTSQSALYHGKVIAGTSASSGSGGSTTGGTTSHSLKELKAVAKEVERKASLANGNFNGYSPYKDNGGLGNFQIQPNTGYNSLDGFYNGMRTTHHRERERSGGIGVFNIDGHRMGDEANEDEESDKKTSWHKGDYHTNLFYDNKQQQQQQQHYDSGYRKHRNVYEHKNRRHVNDATAERKMHRISASYSQLAIRITEALTNNVGRIEITCLATIPARVEPGEQYADYKTSLIKLDIEQNDLTSPEPSTGSLAHAKSDAVQTSNFQTSSGLCRNLLALQCGFVALLLLYHRRSAAAWFLPSSLA</sequence>
<gene>
    <name evidence="5" type="primary">5572379</name>
</gene>
<dbReference type="PANTHER" id="PTHR21261:SF3">
    <property type="entry name" value="BEATEN PATH VII"/>
    <property type="match status" value="1"/>
</dbReference>
<dbReference type="PROSITE" id="PS50835">
    <property type="entry name" value="IG_LIKE"/>
    <property type="match status" value="2"/>
</dbReference>
<reference evidence="5 6" key="1">
    <citation type="submission" date="2017-06" db="EMBL/GenBank/DDBJ databases">
        <title>Aedes aegypti genome working group (AGWG) sequencing and assembly.</title>
        <authorList>
            <consortium name="Aedes aegypti Genome Working Group (AGWG)"/>
            <person name="Matthews B.J."/>
        </authorList>
    </citation>
    <scope>NUCLEOTIDE SEQUENCE [LARGE SCALE GENOMIC DNA]</scope>
    <source>
        <strain evidence="5 6">LVP_AGWG</strain>
    </source>
</reference>
<proteinExistence type="predicted"/>
<feature type="domain" description="Ig-like" evidence="4">
    <location>
        <begin position="23"/>
        <end position="123"/>
    </location>
</feature>
<reference evidence="5" key="2">
    <citation type="submission" date="2022-10" db="UniProtKB">
        <authorList>
            <consortium name="EnsemblMetazoa"/>
        </authorList>
    </citation>
    <scope>IDENTIFICATION</scope>
    <source>
        <strain evidence="5">LVP_AGWG</strain>
    </source>
</reference>
<dbReference type="InterPro" id="IPR013162">
    <property type="entry name" value="CD80_C2-set"/>
</dbReference>
<dbReference type="EnsemblMetazoa" id="AAEL009763-RB">
    <property type="protein sequence ID" value="AAEL009763-PB"/>
    <property type="gene ID" value="AAEL009763"/>
</dbReference>
<feature type="chain" id="PRO_5037734638" description="Ig-like domain-containing protein" evidence="3">
    <location>
        <begin position="19"/>
        <end position="522"/>
    </location>
</feature>
<feature type="compositionally biased region" description="Basic residues" evidence="2">
    <location>
        <begin position="190"/>
        <end position="199"/>
    </location>
</feature>
<keyword evidence="1" id="KW-1015">Disulfide bond</keyword>
<dbReference type="AlphaFoldDB" id="A0A903UIT0"/>
<dbReference type="InterPro" id="IPR013783">
    <property type="entry name" value="Ig-like_fold"/>
</dbReference>
<dbReference type="InterPro" id="IPR036179">
    <property type="entry name" value="Ig-like_dom_sf"/>
</dbReference>
<accession>A0A903UIT0</accession>
<evidence type="ECO:0000256" key="2">
    <source>
        <dbReference type="SAM" id="MobiDB-lite"/>
    </source>
</evidence>
<feature type="region of interest" description="Disordered" evidence="2">
    <location>
        <begin position="323"/>
        <end position="350"/>
    </location>
</feature>
<name>A0A903UIT0_AEDAE</name>
<dbReference type="Proteomes" id="UP000008820">
    <property type="component" value="Chromosome 1"/>
</dbReference>
<feature type="domain" description="Ig-like" evidence="4">
    <location>
        <begin position="141"/>
        <end position="228"/>
    </location>
</feature>
<evidence type="ECO:0000313" key="6">
    <source>
        <dbReference type="Proteomes" id="UP000008820"/>
    </source>
</evidence>
<keyword evidence="3" id="KW-0732">Signal</keyword>
<evidence type="ECO:0000313" key="5">
    <source>
        <dbReference type="EnsemblMetazoa" id="AAEL009763-PB"/>
    </source>
</evidence>
<evidence type="ECO:0000259" key="4">
    <source>
        <dbReference type="PROSITE" id="PS50835"/>
    </source>
</evidence>
<evidence type="ECO:0000256" key="3">
    <source>
        <dbReference type="SAM" id="SignalP"/>
    </source>
</evidence>
<evidence type="ECO:0000256" key="1">
    <source>
        <dbReference type="ARBA" id="ARBA00023157"/>
    </source>
</evidence>
<dbReference type="SUPFAM" id="SSF48726">
    <property type="entry name" value="Immunoglobulin"/>
    <property type="match status" value="2"/>
</dbReference>
<dbReference type="Gene3D" id="2.60.40.10">
    <property type="entry name" value="Immunoglobulins"/>
    <property type="match status" value="2"/>
</dbReference>
<keyword evidence="6" id="KW-1185">Reference proteome</keyword>